<dbReference type="Pfam" id="PF18768">
    <property type="entry name" value="RNPP_C"/>
    <property type="match status" value="1"/>
</dbReference>
<dbReference type="SMART" id="SM00530">
    <property type="entry name" value="HTH_XRE"/>
    <property type="match status" value="1"/>
</dbReference>
<dbReference type="EMBL" id="FNDU01000002">
    <property type="protein sequence ID" value="SDH71642.1"/>
    <property type="molecule type" value="Genomic_DNA"/>
</dbReference>
<accession>A0A1G8EP48</accession>
<dbReference type="InterPro" id="IPR011990">
    <property type="entry name" value="TPR-like_helical_dom_sf"/>
</dbReference>
<evidence type="ECO:0000259" key="1">
    <source>
        <dbReference type="PROSITE" id="PS50943"/>
    </source>
</evidence>
<organism evidence="2 3">
    <name type="scientific">Alteribacillus bidgolensis</name>
    <dbReference type="NCBI Taxonomy" id="930129"/>
    <lineage>
        <taxon>Bacteria</taxon>
        <taxon>Bacillati</taxon>
        <taxon>Bacillota</taxon>
        <taxon>Bacilli</taxon>
        <taxon>Bacillales</taxon>
        <taxon>Bacillaceae</taxon>
        <taxon>Alteribacillus</taxon>
    </lineage>
</organism>
<dbReference type="InterPro" id="IPR053163">
    <property type="entry name" value="HTH-type_regulator_Rgg"/>
</dbReference>
<dbReference type="PROSITE" id="PS50943">
    <property type="entry name" value="HTH_CROC1"/>
    <property type="match status" value="1"/>
</dbReference>
<dbReference type="AlphaFoldDB" id="A0A1G8EP48"/>
<dbReference type="PANTHER" id="PTHR37038:SF14">
    <property type="entry name" value="TRANSCRIPTIONAL ACTIVATOR"/>
    <property type="match status" value="1"/>
</dbReference>
<dbReference type="InterPro" id="IPR010982">
    <property type="entry name" value="Lambda_DNA-bd_dom_sf"/>
</dbReference>
<dbReference type="Gene3D" id="1.25.40.10">
    <property type="entry name" value="Tetratricopeptide repeat domain"/>
    <property type="match status" value="1"/>
</dbReference>
<dbReference type="InterPro" id="IPR019734">
    <property type="entry name" value="TPR_rpt"/>
</dbReference>
<sequence length="299" mass="35369">MDFSRVGKKIQELRRYHSMTQSDLAKGICTQAQVSKIENGTIIPYSNTLFQISERLGADMYYFFEEARSDRPDYVEEVFEHLKELRFNHQYEEIRSILQHEKNNPLFQHSYYKQYMLWHKSICLYHLDRNTEEAVQVINEALSVDDNPSFTERKGEMMNTLAVFYDLEKDYEKASEICKKALSHFHSLKRIKNISVELRLIYTLTKSLTNQEHFDSSVFWCEKGIKRCIDTNNMYVFGELLYQKGRNLIFLGKQDEGTKSWSKALAVFEITSQKHLADIVRKELQQINAKGTFEDLIYE</sequence>
<dbReference type="CDD" id="cd00093">
    <property type="entry name" value="HTH_XRE"/>
    <property type="match status" value="1"/>
</dbReference>
<dbReference type="Proteomes" id="UP000199017">
    <property type="component" value="Unassembled WGS sequence"/>
</dbReference>
<proteinExistence type="predicted"/>
<dbReference type="SUPFAM" id="SSF48452">
    <property type="entry name" value="TPR-like"/>
    <property type="match status" value="1"/>
</dbReference>
<dbReference type="InterPro" id="IPR041315">
    <property type="entry name" value="PlcR_TPR"/>
</dbReference>
<keyword evidence="3" id="KW-1185">Reference proteome</keyword>
<gene>
    <name evidence="2" type="ORF">SAMN05216352_102317</name>
</gene>
<protein>
    <submittedName>
        <fullName evidence="2">Transcriptional regulator, contains XRE-family HTH domain</fullName>
    </submittedName>
</protein>
<dbReference type="PANTHER" id="PTHR37038">
    <property type="entry name" value="TRANSCRIPTIONAL REGULATOR-RELATED"/>
    <property type="match status" value="1"/>
</dbReference>
<reference evidence="2 3" key="1">
    <citation type="submission" date="2016-10" db="EMBL/GenBank/DDBJ databases">
        <authorList>
            <person name="de Groot N.N."/>
        </authorList>
    </citation>
    <scope>NUCLEOTIDE SEQUENCE [LARGE SCALE GENOMIC DNA]</scope>
    <source>
        <strain evidence="3">P4B,CCM 7963,CECT 7998,DSM 25260,IBRC-M 10614,KCTC 13821</strain>
    </source>
</reference>
<evidence type="ECO:0000313" key="3">
    <source>
        <dbReference type="Proteomes" id="UP000199017"/>
    </source>
</evidence>
<dbReference type="Pfam" id="PF01381">
    <property type="entry name" value="HTH_3"/>
    <property type="match status" value="1"/>
</dbReference>
<evidence type="ECO:0000313" key="2">
    <source>
        <dbReference type="EMBL" id="SDH71642.1"/>
    </source>
</evidence>
<dbReference type="GO" id="GO:0003677">
    <property type="term" value="F:DNA binding"/>
    <property type="evidence" value="ECO:0007669"/>
    <property type="project" value="InterPro"/>
</dbReference>
<feature type="domain" description="HTH cro/C1-type" evidence="1">
    <location>
        <begin position="10"/>
        <end position="63"/>
    </location>
</feature>
<name>A0A1G8EP48_9BACI</name>
<dbReference type="STRING" id="930129.SAMN05216352_102317"/>
<dbReference type="SMART" id="SM00028">
    <property type="entry name" value="TPR"/>
    <property type="match status" value="3"/>
</dbReference>
<dbReference type="SUPFAM" id="SSF47413">
    <property type="entry name" value="lambda repressor-like DNA-binding domains"/>
    <property type="match status" value="1"/>
</dbReference>
<dbReference type="InterPro" id="IPR001387">
    <property type="entry name" value="Cro/C1-type_HTH"/>
</dbReference>